<dbReference type="InterPro" id="IPR015590">
    <property type="entry name" value="Aldehyde_DH_dom"/>
</dbReference>
<dbReference type="RefSeq" id="WP_133283227.1">
    <property type="nucleotide sequence ID" value="NZ_SMSI01000001.1"/>
</dbReference>
<dbReference type="GO" id="GO:0046872">
    <property type="term" value="F:metal ion binding"/>
    <property type="evidence" value="ECO:0007669"/>
    <property type="project" value="UniProtKB-KW"/>
</dbReference>
<evidence type="ECO:0000256" key="4">
    <source>
        <dbReference type="ARBA" id="ARBA00022958"/>
    </source>
</evidence>
<sequence>MTRSAASYIEEYFSSGTIADLPRDHFIGGAWVAPASGQTMETFDPGKGRAYHRFAAGNAEDIERAVQAAASVEREWGQMKPSARGAILARAAQLIREESAYLAVVESLDSGKPLGEAEGDVGGAARAFEYYAAAANALQGESFPLGHEYLGYSHPEPVGITAHIIPWNFPLSTAARGIAPALAAGCTVVAKPAETTPLTALLLADILFRAGLPAGVCNVVTGTGPQAGAPLVKHRAVRHVTFTGSVPTGINVMREAAENVTRVLLELGGKSPVVVLADADLEAAADGVIGAIYENAGQICSAGSRLVVDRKIHAALVERIVAKVKKLELGHGLKGSQFGPVNSGLQLDRIAGHVDRARERGLSIVAGGNRATDPATGEGWFFEPTIIDNVPADDPAAQEEIFGPVLVVQPFDDEAEALALANGTEFGLVAGIYTSDFSAAHRLARDIDAGQVFINEYFAGGIEVPFGGNKHSGFGREKGLEAVKAYCRIKSVAARIG</sequence>
<dbReference type="InterPro" id="IPR016162">
    <property type="entry name" value="Ald_DH_N"/>
</dbReference>
<dbReference type="PANTHER" id="PTHR11699">
    <property type="entry name" value="ALDEHYDE DEHYDROGENASE-RELATED"/>
    <property type="match status" value="1"/>
</dbReference>
<dbReference type="GO" id="GO:0016620">
    <property type="term" value="F:oxidoreductase activity, acting on the aldehyde or oxo group of donors, NAD or NADP as acceptor"/>
    <property type="evidence" value="ECO:0007669"/>
    <property type="project" value="InterPro"/>
</dbReference>
<feature type="domain" description="Aldehyde dehydrogenase" evidence="9">
    <location>
        <begin position="31"/>
        <end position="492"/>
    </location>
</feature>
<gene>
    <name evidence="10" type="ORF">E2A64_04570</name>
</gene>
<evidence type="ECO:0000256" key="1">
    <source>
        <dbReference type="ARBA" id="ARBA00009986"/>
    </source>
</evidence>
<evidence type="ECO:0000256" key="3">
    <source>
        <dbReference type="ARBA" id="ARBA00022857"/>
    </source>
</evidence>
<keyword evidence="2" id="KW-0479">Metal-binding</keyword>
<evidence type="ECO:0000256" key="8">
    <source>
        <dbReference type="RuleBase" id="RU003345"/>
    </source>
</evidence>
<dbReference type="InterPro" id="IPR029510">
    <property type="entry name" value="Ald_DH_CS_GLU"/>
</dbReference>
<accession>A0A4R5PMY8</accession>
<dbReference type="Pfam" id="PF00171">
    <property type="entry name" value="Aldedh"/>
    <property type="match status" value="1"/>
</dbReference>
<dbReference type="Gene3D" id="3.40.309.10">
    <property type="entry name" value="Aldehyde Dehydrogenase, Chain A, domain 2"/>
    <property type="match status" value="1"/>
</dbReference>
<dbReference type="Gene3D" id="3.40.605.10">
    <property type="entry name" value="Aldehyde Dehydrogenase, Chain A, domain 1"/>
    <property type="match status" value="1"/>
</dbReference>
<keyword evidence="3" id="KW-0521">NADP</keyword>
<keyword evidence="11" id="KW-1185">Reference proteome</keyword>
<evidence type="ECO:0000256" key="6">
    <source>
        <dbReference type="ARBA" id="ARBA00023097"/>
    </source>
</evidence>
<evidence type="ECO:0000259" key="9">
    <source>
        <dbReference type="Pfam" id="PF00171"/>
    </source>
</evidence>
<dbReference type="InterPro" id="IPR016163">
    <property type="entry name" value="Ald_DH_C"/>
</dbReference>
<dbReference type="PROSITE" id="PS00070">
    <property type="entry name" value="ALDEHYDE_DEHYDR_CYS"/>
    <property type="match status" value="1"/>
</dbReference>
<feature type="active site" evidence="7">
    <location>
        <position position="266"/>
    </location>
</feature>
<dbReference type="FunFam" id="3.40.605.10:FF:000007">
    <property type="entry name" value="NAD/NADP-dependent betaine aldehyde dehydrogenase"/>
    <property type="match status" value="1"/>
</dbReference>
<organism evidence="10 11">
    <name type="scientific">Pseudohoeflea suaedae</name>
    <dbReference type="NCBI Taxonomy" id="877384"/>
    <lineage>
        <taxon>Bacteria</taxon>
        <taxon>Pseudomonadati</taxon>
        <taxon>Pseudomonadota</taxon>
        <taxon>Alphaproteobacteria</taxon>
        <taxon>Hyphomicrobiales</taxon>
        <taxon>Rhizobiaceae</taxon>
        <taxon>Pseudohoeflea</taxon>
    </lineage>
</organism>
<comment type="caution">
    <text evidence="10">The sequence shown here is derived from an EMBL/GenBank/DDBJ whole genome shotgun (WGS) entry which is preliminary data.</text>
</comment>
<dbReference type="AlphaFoldDB" id="A0A4R5PMY8"/>
<proteinExistence type="inferred from homology"/>
<evidence type="ECO:0000256" key="2">
    <source>
        <dbReference type="ARBA" id="ARBA00022723"/>
    </source>
</evidence>
<evidence type="ECO:0000256" key="5">
    <source>
        <dbReference type="ARBA" id="ARBA00023002"/>
    </source>
</evidence>
<dbReference type="InterPro" id="IPR016160">
    <property type="entry name" value="Ald_DH_CS_CYS"/>
</dbReference>
<dbReference type="EMBL" id="SMSI01000001">
    <property type="protein sequence ID" value="TDH38392.1"/>
    <property type="molecule type" value="Genomic_DNA"/>
</dbReference>
<protein>
    <submittedName>
        <fullName evidence="10">Aldehyde dehydrogenase family protein</fullName>
    </submittedName>
</protein>
<keyword evidence="5 8" id="KW-0560">Oxidoreductase</keyword>
<evidence type="ECO:0000313" key="10">
    <source>
        <dbReference type="EMBL" id="TDH38392.1"/>
    </source>
</evidence>
<dbReference type="Proteomes" id="UP000295131">
    <property type="component" value="Unassembled WGS sequence"/>
</dbReference>
<dbReference type="FunFam" id="3.40.309.10:FF:000012">
    <property type="entry name" value="Betaine aldehyde dehydrogenase"/>
    <property type="match status" value="1"/>
</dbReference>
<comment type="similarity">
    <text evidence="1 8">Belongs to the aldehyde dehydrogenase family.</text>
</comment>
<dbReference type="PROSITE" id="PS00687">
    <property type="entry name" value="ALDEHYDE_DEHYDR_GLU"/>
    <property type="match status" value="1"/>
</dbReference>
<dbReference type="InterPro" id="IPR016161">
    <property type="entry name" value="Ald_DH/histidinol_DH"/>
</dbReference>
<name>A0A4R5PMY8_9HYPH</name>
<keyword evidence="6" id="KW-0558">Oxidation</keyword>
<evidence type="ECO:0000313" key="11">
    <source>
        <dbReference type="Proteomes" id="UP000295131"/>
    </source>
</evidence>
<dbReference type="SUPFAM" id="SSF53720">
    <property type="entry name" value="ALDH-like"/>
    <property type="match status" value="1"/>
</dbReference>
<keyword evidence="4" id="KW-0630">Potassium</keyword>
<reference evidence="10 11" key="1">
    <citation type="journal article" date="2013" name="Int. J. Syst. Evol. Microbiol.">
        <title>Hoeflea suaedae sp. nov., an endophytic bacterium isolated from the root of the halophyte Suaeda maritima.</title>
        <authorList>
            <person name="Chung E.J."/>
            <person name="Park J.A."/>
            <person name="Pramanik P."/>
            <person name="Bibi F."/>
            <person name="Jeon C.O."/>
            <person name="Chung Y.R."/>
        </authorList>
    </citation>
    <scope>NUCLEOTIDE SEQUENCE [LARGE SCALE GENOMIC DNA]</scope>
    <source>
        <strain evidence="10 11">YC6898</strain>
    </source>
</reference>
<dbReference type="OrthoDB" id="9812625at2"/>
<evidence type="ECO:0000256" key="7">
    <source>
        <dbReference type="PROSITE-ProRule" id="PRU10007"/>
    </source>
</evidence>